<evidence type="ECO:0000256" key="1">
    <source>
        <dbReference type="SAM" id="MobiDB-lite"/>
    </source>
</evidence>
<proteinExistence type="predicted"/>
<accession>A0A9Q0PIW7</accession>
<dbReference type="AlphaFoldDB" id="A0A9Q0PIW7"/>
<protein>
    <submittedName>
        <fullName evidence="2">Uncharacterized protein</fullName>
    </submittedName>
</protein>
<comment type="caution">
    <text evidence="2">The sequence shown here is derived from an EMBL/GenBank/DDBJ whole genome shotgun (WGS) entry which is preliminary data.</text>
</comment>
<keyword evidence="3" id="KW-1185">Reference proteome</keyword>
<feature type="compositionally biased region" description="Low complexity" evidence="1">
    <location>
        <begin position="44"/>
        <end position="53"/>
    </location>
</feature>
<name>A0A9Q0PIW7_SALVM</name>
<organism evidence="2 3">
    <name type="scientific">Salix viminalis</name>
    <name type="common">Common osier</name>
    <name type="synonym">Basket willow</name>
    <dbReference type="NCBI Taxonomy" id="40686"/>
    <lineage>
        <taxon>Eukaryota</taxon>
        <taxon>Viridiplantae</taxon>
        <taxon>Streptophyta</taxon>
        <taxon>Embryophyta</taxon>
        <taxon>Tracheophyta</taxon>
        <taxon>Spermatophyta</taxon>
        <taxon>Magnoliopsida</taxon>
        <taxon>eudicotyledons</taxon>
        <taxon>Gunneridae</taxon>
        <taxon>Pentapetalae</taxon>
        <taxon>rosids</taxon>
        <taxon>fabids</taxon>
        <taxon>Malpighiales</taxon>
        <taxon>Salicaceae</taxon>
        <taxon>Saliceae</taxon>
        <taxon>Salix</taxon>
    </lineage>
</organism>
<feature type="compositionally biased region" description="Basic and acidic residues" evidence="1">
    <location>
        <begin position="55"/>
        <end position="66"/>
    </location>
</feature>
<reference evidence="2" key="1">
    <citation type="submission" date="2022-11" db="EMBL/GenBank/DDBJ databases">
        <authorList>
            <person name="Hyden B.L."/>
            <person name="Feng K."/>
            <person name="Yates T."/>
            <person name="Jawdy S."/>
            <person name="Smart L.B."/>
            <person name="Muchero W."/>
        </authorList>
    </citation>
    <scope>NUCLEOTIDE SEQUENCE</scope>
    <source>
        <tissue evidence="2">Shoot tip</tissue>
    </source>
</reference>
<evidence type="ECO:0000313" key="2">
    <source>
        <dbReference type="EMBL" id="KAJ6688822.1"/>
    </source>
</evidence>
<dbReference type="Proteomes" id="UP001151529">
    <property type="component" value="Chromosome 8"/>
</dbReference>
<reference evidence="2" key="2">
    <citation type="journal article" date="2023" name="Int. J. Mol. Sci.">
        <title>De Novo Assembly and Annotation of 11 Diverse Shrub Willow (Salix) Genomes Reveals Novel Gene Organization in Sex-Linked Regions.</title>
        <authorList>
            <person name="Hyden B."/>
            <person name="Feng K."/>
            <person name="Yates T.B."/>
            <person name="Jawdy S."/>
            <person name="Cereghino C."/>
            <person name="Smart L.B."/>
            <person name="Muchero W."/>
        </authorList>
    </citation>
    <scope>NUCLEOTIDE SEQUENCE [LARGE SCALE GENOMIC DNA]</scope>
    <source>
        <tissue evidence="2">Shoot tip</tissue>
    </source>
</reference>
<gene>
    <name evidence="2" type="ORF">OIU85_005269</name>
</gene>
<feature type="region of interest" description="Disordered" evidence="1">
    <location>
        <begin position="35"/>
        <end position="66"/>
    </location>
</feature>
<evidence type="ECO:0000313" key="3">
    <source>
        <dbReference type="Proteomes" id="UP001151529"/>
    </source>
</evidence>
<dbReference type="EMBL" id="JAPFFL010000012">
    <property type="protein sequence ID" value="KAJ6688822.1"/>
    <property type="molecule type" value="Genomic_DNA"/>
</dbReference>
<sequence>MSRITGLYLAKERNHLQRRKAFQSFTETLKRCRDRGVKDDYRSQQRSRSISRSHSPRDGRDYRADHHSLSLVRDPMVLANGCTYAC</sequence>